<organism evidence="2 3">
    <name type="scientific">Lysinibacillus pakistanensis</name>
    <dbReference type="NCBI Taxonomy" id="759811"/>
    <lineage>
        <taxon>Bacteria</taxon>
        <taxon>Bacillati</taxon>
        <taxon>Bacillota</taxon>
        <taxon>Bacilli</taxon>
        <taxon>Bacillales</taxon>
        <taxon>Bacillaceae</taxon>
        <taxon>Lysinibacillus</taxon>
    </lineage>
</organism>
<dbReference type="PROSITE" id="PS50943">
    <property type="entry name" value="HTH_CROC1"/>
    <property type="match status" value="1"/>
</dbReference>
<evidence type="ECO:0000313" key="3">
    <source>
        <dbReference type="Proteomes" id="UP000373269"/>
    </source>
</evidence>
<keyword evidence="3" id="KW-1185">Reference proteome</keyword>
<evidence type="ECO:0000313" key="2">
    <source>
        <dbReference type="EMBL" id="QGG51570.1"/>
    </source>
</evidence>
<dbReference type="RefSeq" id="WP_369595726.1">
    <property type="nucleotide sequence ID" value="NZ_CP045835.1"/>
</dbReference>
<accession>A0ABX6D9V5</accession>
<dbReference type="InterPro" id="IPR001387">
    <property type="entry name" value="Cro/C1-type_HTH"/>
</dbReference>
<gene>
    <name evidence="2" type="ORF">GDS87_11695</name>
</gene>
<feature type="domain" description="HTH cro/C1-type" evidence="1">
    <location>
        <begin position="7"/>
        <end position="62"/>
    </location>
</feature>
<protein>
    <submittedName>
        <fullName evidence="2">Helix-turn-helix domain-containing protein</fullName>
    </submittedName>
</protein>
<dbReference type="SMART" id="SM00530">
    <property type="entry name" value="HTH_XRE"/>
    <property type="match status" value="1"/>
</dbReference>
<dbReference type="EMBL" id="CP045835">
    <property type="protein sequence ID" value="QGG51570.1"/>
    <property type="molecule type" value="Genomic_DNA"/>
</dbReference>
<dbReference type="Pfam" id="PF01381">
    <property type="entry name" value="HTH_3"/>
    <property type="match status" value="1"/>
</dbReference>
<dbReference type="Proteomes" id="UP000373269">
    <property type="component" value="Chromosome"/>
</dbReference>
<dbReference type="CDD" id="cd00093">
    <property type="entry name" value="HTH_XRE"/>
    <property type="match status" value="1"/>
</dbReference>
<dbReference type="InterPro" id="IPR010982">
    <property type="entry name" value="Lambda_DNA-bd_dom_sf"/>
</dbReference>
<name>A0ABX6D9V5_9BACI</name>
<sequence>MDIGGLIKKCRKKAKLSQEAFADKMHTTQSTISRIEQNLVAVEAKFLAKAAAITNSQDVVVAALFSADAALQFLQTVPMFIGGFYG</sequence>
<evidence type="ECO:0000259" key="1">
    <source>
        <dbReference type="PROSITE" id="PS50943"/>
    </source>
</evidence>
<dbReference type="Gene3D" id="1.10.260.40">
    <property type="entry name" value="lambda repressor-like DNA-binding domains"/>
    <property type="match status" value="1"/>
</dbReference>
<reference evidence="2 3" key="1">
    <citation type="submission" date="2019-11" db="EMBL/GenBank/DDBJ databases">
        <title>Whole Genome Sequencing and Comparative Genomic Analyses of Lysinibacillus pakistanensis LZH-9, a Halotolerant Strain with Excellent COD Removal Capability.</title>
        <authorList>
            <person name="Zhou H."/>
        </authorList>
    </citation>
    <scope>NUCLEOTIDE SEQUENCE [LARGE SCALE GENOMIC DNA]</scope>
    <source>
        <strain evidence="2 3">LZH-9</strain>
    </source>
</reference>
<dbReference type="SUPFAM" id="SSF47413">
    <property type="entry name" value="lambda repressor-like DNA-binding domains"/>
    <property type="match status" value="1"/>
</dbReference>
<proteinExistence type="predicted"/>